<dbReference type="EMBL" id="BAAAZN010000001">
    <property type="protein sequence ID" value="GAA3527800.1"/>
    <property type="molecule type" value="Genomic_DNA"/>
</dbReference>
<comment type="caution">
    <text evidence="2">The sequence shown here is derived from an EMBL/GenBank/DDBJ whole genome shotgun (WGS) entry which is preliminary data.</text>
</comment>
<evidence type="ECO:0000313" key="2">
    <source>
        <dbReference type="EMBL" id="GAA3527800.1"/>
    </source>
</evidence>
<feature type="compositionally biased region" description="Basic and acidic residues" evidence="1">
    <location>
        <begin position="172"/>
        <end position="186"/>
    </location>
</feature>
<dbReference type="InterPro" id="IPR036465">
    <property type="entry name" value="vWFA_dom_sf"/>
</dbReference>
<dbReference type="InterPro" id="IPR011195">
    <property type="entry name" value="UCP010256"/>
</dbReference>
<dbReference type="RefSeq" id="WP_344855426.1">
    <property type="nucleotide sequence ID" value="NZ_BAAAZN010000001.1"/>
</dbReference>
<feature type="region of interest" description="Disordered" evidence="1">
    <location>
        <begin position="165"/>
        <end position="186"/>
    </location>
</feature>
<dbReference type="InterPro" id="IPR008912">
    <property type="entry name" value="Uncharacterised_CoxE"/>
</dbReference>
<sequence length="388" mass="43117">MPDQTTDPAAGGEAFVATLVEFGRQLRDEEVPVGPGDVLTYCAAVAELVPSDLLDVYWAGRATLVGRYEQIPVYDRVFRRFFLSYDEDPGPDRPFGVRTRAEARSVLQVPETEPGTGEEQEEREAELGLVASDAATLKGKAFRACSDEELAALRRIMRTIRLAPPRRRSRRSVADPKGRRPDLRRTVRETMRALGDPPRLPRRGRRLRLRPLILLLDVSGSMADYSRNLLQFAYSTGRAAARVEVFCFGTRLTRITRELRHRKPDEALERAAAAVADWDGGTRIGESLHAFVRDWARRGLSRGGIVVICSDGLDRGDPAVLAGAMARLSRLSHRIVWLNPHRPGGPDGGRYRPSTLGMTAAEPYVDRLLSAQDLRSLEEFAAVLPGLR</sequence>
<keyword evidence="3" id="KW-1185">Reference proteome</keyword>
<name>A0ABP6V386_9PSEU</name>
<evidence type="ECO:0000256" key="1">
    <source>
        <dbReference type="SAM" id="MobiDB-lite"/>
    </source>
</evidence>
<dbReference type="PANTHER" id="PTHR39338:SF6">
    <property type="entry name" value="BLL5662 PROTEIN"/>
    <property type="match status" value="1"/>
</dbReference>
<dbReference type="PANTHER" id="PTHR39338">
    <property type="entry name" value="BLL5662 PROTEIN-RELATED"/>
    <property type="match status" value="1"/>
</dbReference>
<dbReference type="Gene3D" id="3.40.50.410">
    <property type="entry name" value="von Willebrand factor, type A domain"/>
    <property type="match status" value="1"/>
</dbReference>
<organism evidence="2 3">
    <name type="scientific">Amycolatopsis ultiminotia</name>
    <dbReference type="NCBI Taxonomy" id="543629"/>
    <lineage>
        <taxon>Bacteria</taxon>
        <taxon>Bacillati</taxon>
        <taxon>Actinomycetota</taxon>
        <taxon>Actinomycetes</taxon>
        <taxon>Pseudonocardiales</taxon>
        <taxon>Pseudonocardiaceae</taxon>
        <taxon>Amycolatopsis</taxon>
    </lineage>
</organism>
<reference evidence="3" key="1">
    <citation type="journal article" date="2019" name="Int. J. Syst. Evol. Microbiol.">
        <title>The Global Catalogue of Microorganisms (GCM) 10K type strain sequencing project: providing services to taxonomists for standard genome sequencing and annotation.</title>
        <authorList>
            <consortium name="The Broad Institute Genomics Platform"/>
            <consortium name="The Broad Institute Genome Sequencing Center for Infectious Disease"/>
            <person name="Wu L."/>
            <person name="Ma J."/>
        </authorList>
    </citation>
    <scope>NUCLEOTIDE SEQUENCE [LARGE SCALE GENOMIC DNA]</scope>
    <source>
        <strain evidence="3">JCM 16898</strain>
    </source>
</reference>
<dbReference type="Proteomes" id="UP001500689">
    <property type="component" value="Unassembled WGS sequence"/>
</dbReference>
<evidence type="ECO:0000313" key="3">
    <source>
        <dbReference type="Proteomes" id="UP001500689"/>
    </source>
</evidence>
<proteinExistence type="predicted"/>
<dbReference type="Pfam" id="PF05762">
    <property type="entry name" value="VWA_CoxE"/>
    <property type="match status" value="1"/>
</dbReference>
<dbReference type="SUPFAM" id="SSF53300">
    <property type="entry name" value="vWA-like"/>
    <property type="match status" value="1"/>
</dbReference>
<dbReference type="PIRSF" id="PIRSF010256">
    <property type="entry name" value="CoxE_vWa"/>
    <property type="match status" value="1"/>
</dbReference>
<accession>A0ABP6V386</accession>
<gene>
    <name evidence="2" type="ORF">GCM10022222_08490</name>
</gene>
<feature type="region of interest" description="Disordered" evidence="1">
    <location>
        <begin position="105"/>
        <end position="125"/>
    </location>
</feature>
<dbReference type="CDD" id="cd00198">
    <property type="entry name" value="vWFA"/>
    <property type="match status" value="1"/>
</dbReference>
<protein>
    <submittedName>
        <fullName evidence="2">VWA domain-containing protein</fullName>
    </submittedName>
</protein>